<accession>A0A2M6WXW5</accession>
<protein>
    <recommendedName>
        <fullName evidence="4">DUF456 domain-containing protein</fullName>
    </recommendedName>
</protein>
<dbReference type="PANTHER" id="PTHR39165">
    <property type="entry name" value="IG HYPOTHETICAL 17883"/>
    <property type="match status" value="1"/>
</dbReference>
<organism evidence="2 3">
    <name type="scientific">Candidatus Berkelbacteria bacterium CG10_big_fil_rev_8_21_14_0_10_41_12</name>
    <dbReference type="NCBI Taxonomy" id="1974513"/>
    <lineage>
        <taxon>Bacteria</taxon>
        <taxon>Candidatus Berkelbacteria</taxon>
    </lineage>
</organism>
<evidence type="ECO:0000256" key="1">
    <source>
        <dbReference type="SAM" id="Phobius"/>
    </source>
</evidence>
<comment type="caution">
    <text evidence="2">The sequence shown here is derived from an EMBL/GenBank/DDBJ whole genome shotgun (WGS) entry which is preliminary data.</text>
</comment>
<feature type="transmembrane region" description="Helical" evidence="1">
    <location>
        <begin position="12"/>
        <end position="41"/>
    </location>
</feature>
<dbReference type="EMBL" id="PEZV01000003">
    <property type="protein sequence ID" value="PIT97630.1"/>
    <property type="molecule type" value="Genomic_DNA"/>
</dbReference>
<feature type="transmembrane region" description="Helical" evidence="1">
    <location>
        <begin position="53"/>
        <end position="73"/>
    </location>
</feature>
<evidence type="ECO:0000313" key="2">
    <source>
        <dbReference type="EMBL" id="PIT97630.1"/>
    </source>
</evidence>
<dbReference type="AlphaFoldDB" id="A0A2M6WXW5"/>
<feature type="transmembrane region" description="Helical" evidence="1">
    <location>
        <begin position="134"/>
        <end position="159"/>
    </location>
</feature>
<proteinExistence type="predicted"/>
<keyword evidence="1" id="KW-0812">Transmembrane</keyword>
<dbReference type="PANTHER" id="PTHR39165:SF1">
    <property type="entry name" value="DUF456 DOMAIN-CONTAINING PROTEIN"/>
    <property type="match status" value="1"/>
</dbReference>
<dbReference type="Proteomes" id="UP000228596">
    <property type="component" value="Unassembled WGS sequence"/>
</dbReference>
<feature type="transmembrane region" description="Helical" evidence="1">
    <location>
        <begin position="85"/>
        <end position="114"/>
    </location>
</feature>
<keyword evidence="1" id="KW-0472">Membrane</keyword>
<evidence type="ECO:0008006" key="4">
    <source>
        <dbReference type="Google" id="ProtNLM"/>
    </source>
</evidence>
<keyword evidence="1" id="KW-1133">Transmembrane helix</keyword>
<dbReference type="InterPro" id="IPR007403">
    <property type="entry name" value="DUF456"/>
</dbReference>
<reference evidence="3" key="1">
    <citation type="submission" date="2017-09" db="EMBL/GenBank/DDBJ databases">
        <title>Depth-based differentiation of microbial function through sediment-hosted aquifers and enrichment of novel symbionts in the deep terrestrial subsurface.</title>
        <authorList>
            <person name="Probst A.J."/>
            <person name="Ladd B."/>
            <person name="Jarett J.K."/>
            <person name="Geller-Mcgrath D.E."/>
            <person name="Sieber C.M.K."/>
            <person name="Emerson J.B."/>
            <person name="Anantharaman K."/>
            <person name="Thomas B.C."/>
            <person name="Malmstrom R."/>
            <person name="Stieglmeier M."/>
            <person name="Klingl A."/>
            <person name="Woyke T."/>
            <person name="Ryan C.M."/>
            <person name="Banfield J.F."/>
        </authorList>
    </citation>
    <scope>NUCLEOTIDE SEQUENCE [LARGE SCALE GENOMIC DNA]</scope>
</reference>
<gene>
    <name evidence="2" type="ORF">COT77_00455</name>
</gene>
<sequence length="160" mass="16944">MPYYIAFTIFLLLMLIGLVGLVVPILPGIPFMFIVALVFAAVGKFSHISVGELVILGIIVALSFFVDYFSGIFGAKYGGAGAKTILAGAIGMVIGLIFFPPLGGFIGLFIGVFVSELILWKNHIRALKVASGSLIGSVIGLIINVILALTFLTLFVVFAF</sequence>
<name>A0A2M6WXW5_9BACT</name>
<dbReference type="Pfam" id="PF04306">
    <property type="entry name" value="DUF456"/>
    <property type="match status" value="1"/>
</dbReference>
<evidence type="ECO:0000313" key="3">
    <source>
        <dbReference type="Proteomes" id="UP000228596"/>
    </source>
</evidence>